<comment type="caution">
    <text evidence="7">The sequence shown here is derived from an EMBL/GenBank/DDBJ whole genome shotgun (WGS) entry which is preliminary data.</text>
</comment>
<keyword evidence="7" id="KW-0808">Transferase</keyword>
<dbReference type="InterPro" id="IPR000600">
    <property type="entry name" value="ROK"/>
</dbReference>
<keyword evidence="8" id="KW-1185">Reference proteome</keyword>
<dbReference type="Proteomes" id="UP000295493">
    <property type="component" value="Unassembled WGS sequence"/>
</dbReference>
<dbReference type="InterPro" id="IPR043129">
    <property type="entry name" value="ATPase_NBD"/>
</dbReference>
<proteinExistence type="predicted"/>
<dbReference type="PANTHER" id="PTHR42742">
    <property type="entry name" value="TRANSCRIPTIONAL REPRESSOR MPRA"/>
    <property type="match status" value="1"/>
</dbReference>
<dbReference type="Pfam" id="PF00480">
    <property type="entry name" value="ROK"/>
    <property type="match status" value="1"/>
</dbReference>
<dbReference type="AlphaFoldDB" id="A0A4R6FUT3"/>
<protein>
    <recommendedName>
        <fullName evidence="5">fructokinase</fullName>
        <ecNumber evidence="5">2.7.1.4</ecNumber>
    </recommendedName>
</protein>
<keyword evidence="4" id="KW-0460">Magnesium</keyword>
<name>A0A4R6FUT3_9SPHN</name>
<comment type="catalytic activity">
    <reaction evidence="6">
        <text>D-fructose + ATP = D-fructose 6-phosphate + ADP + H(+)</text>
        <dbReference type="Rhea" id="RHEA:16125"/>
        <dbReference type="ChEBI" id="CHEBI:15378"/>
        <dbReference type="ChEBI" id="CHEBI:30616"/>
        <dbReference type="ChEBI" id="CHEBI:37721"/>
        <dbReference type="ChEBI" id="CHEBI:61527"/>
        <dbReference type="ChEBI" id="CHEBI:456216"/>
        <dbReference type="EC" id="2.7.1.4"/>
    </reaction>
</comment>
<dbReference type="GO" id="GO:0008865">
    <property type="term" value="F:fructokinase activity"/>
    <property type="evidence" value="ECO:0007669"/>
    <property type="project" value="UniProtKB-EC"/>
</dbReference>
<dbReference type="PANTHER" id="PTHR42742:SF3">
    <property type="entry name" value="FRUCTOKINASE"/>
    <property type="match status" value="1"/>
</dbReference>
<evidence type="ECO:0000256" key="4">
    <source>
        <dbReference type="ARBA" id="ARBA00022842"/>
    </source>
</evidence>
<evidence type="ECO:0000256" key="5">
    <source>
        <dbReference type="ARBA" id="ARBA00038887"/>
    </source>
</evidence>
<gene>
    <name evidence="7" type="ORF">EV664_103312</name>
</gene>
<evidence type="ECO:0000256" key="6">
    <source>
        <dbReference type="ARBA" id="ARBA00048451"/>
    </source>
</evidence>
<sequence length="294" mass="30011">MSAPLFGCIEAGGTKFVLGVARGPDSVLRTGRIPTTTPDETIAAAIAFFAHAAEAEGPFDAIGIASFGPVELDRTAPGWGHITQTPKAHWSGADIAGPFARAFACPVGFDTDVNGAILAEFLWGAAKGCDVATYVTIGTGIGGGLLIDGRPVHGARHPEMGHFLPRRHPDDTEFAGCCPFHGDCLEGLASGPAIMARWGASLSDLPADHPGHAIIAGYLAQLVIAQRALLSPRRIILGGGVMGTPGLIDRVRAQAEQLGGGYFEGADIDRLVVAPGLGDQAGLLGALALAQGAG</sequence>
<dbReference type="PROSITE" id="PS01125">
    <property type="entry name" value="ROK"/>
    <property type="match status" value="1"/>
</dbReference>
<evidence type="ECO:0000313" key="7">
    <source>
        <dbReference type="EMBL" id="TDN84665.1"/>
    </source>
</evidence>
<evidence type="ECO:0000313" key="8">
    <source>
        <dbReference type="Proteomes" id="UP000295493"/>
    </source>
</evidence>
<accession>A0A4R6FUT3</accession>
<dbReference type="InterPro" id="IPR049874">
    <property type="entry name" value="ROK_cs"/>
</dbReference>
<dbReference type="OrthoDB" id="9783435at2"/>
<organism evidence="7 8">
    <name type="scientific">Stakelama pacifica</name>
    <dbReference type="NCBI Taxonomy" id="517720"/>
    <lineage>
        <taxon>Bacteria</taxon>
        <taxon>Pseudomonadati</taxon>
        <taxon>Pseudomonadota</taxon>
        <taxon>Alphaproteobacteria</taxon>
        <taxon>Sphingomonadales</taxon>
        <taxon>Sphingomonadaceae</taxon>
        <taxon>Stakelama</taxon>
    </lineage>
</organism>
<keyword evidence="3" id="KW-0862">Zinc</keyword>
<evidence type="ECO:0000256" key="1">
    <source>
        <dbReference type="ARBA" id="ARBA00001946"/>
    </source>
</evidence>
<dbReference type="Gene3D" id="3.30.420.40">
    <property type="match status" value="2"/>
</dbReference>
<reference evidence="7 8" key="1">
    <citation type="submission" date="2019-03" db="EMBL/GenBank/DDBJ databases">
        <title>Genomic Encyclopedia of Type Strains, Phase IV (KMG-IV): sequencing the most valuable type-strain genomes for metagenomic binning, comparative biology and taxonomic classification.</title>
        <authorList>
            <person name="Goeker M."/>
        </authorList>
    </citation>
    <scope>NUCLEOTIDE SEQUENCE [LARGE SCALE GENOMIC DNA]</scope>
    <source>
        <strain evidence="7 8">DSM 25059</strain>
    </source>
</reference>
<keyword evidence="2" id="KW-0479">Metal-binding</keyword>
<evidence type="ECO:0000256" key="2">
    <source>
        <dbReference type="ARBA" id="ARBA00022723"/>
    </source>
</evidence>
<dbReference type="GO" id="GO:0046872">
    <property type="term" value="F:metal ion binding"/>
    <property type="evidence" value="ECO:0007669"/>
    <property type="project" value="UniProtKB-KW"/>
</dbReference>
<keyword evidence="7" id="KW-0418">Kinase</keyword>
<dbReference type="EMBL" id="SNWD01000003">
    <property type="protein sequence ID" value="TDN84665.1"/>
    <property type="molecule type" value="Genomic_DNA"/>
</dbReference>
<dbReference type="EC" id="2.7.1.4" evidence="5"/>
<evidence type="ECO:0000256" key="3">
    <source>
        <dbReference type="ARBA" id="ARBA00022833"/>
    </source>
</evidence>
<dbReference type="SUPFAM" id="SSF53067">
    <property type="entry name" value="Actin-like ATPase domain"/>
    <property type="match status" value="1"/>
</dbReference>
<dbReference type="CDD" id="cd24067">
    <property type="entry name" value="ASKHA_NBD_ROK_BsFRK-like"/>
    <property type="match status" value="1"/>
</dbReference>
<comment type="cofactor">
    <cofactor evidence="1">
        <name>Mg(2+)</name>
        <dbReference type="ChEBI" id="CHEBI:18420"/>
    </cofactor>
</comment>
<dbReference type="InterPro" id="IPR051804">
    <property type="entry name" value="Carb_Metab_Reg_Kinase/Isom"/>
</dbReference>